<dbReference type="Pfam" id="PF11917">
    <property type="entry name" value="DUF3435"/>
    <property type="match status" value="1"/>
</dbReference>
<dbReference type="Proteomes" id="UP000001312">
    <property type="component" value="Unassembled WGS sequence"/>
</dbReference>
<dbReference type="InterPro" id="IPR021842">
    <property type="entry name" value="DUF3435"/>
</dbReference>
<accession>A7EJN5</accession>
<name>A7EJN5_SCLS1</name>
<dbReference type="OMA" id="NTFCELT"/>
<dbReference type="eggNOG" id="ENOG502SS75">
    <property type="taxonomic scope" value="Eukaryota"/>
</dbReference>
<dbReference type="PANTHER" id="PTHR37535">
    <property type="entry name" value="FLUG DOMAIN PROTEIN"/>
    <property type="match status" value="1"/>
</dbReference>
<feature type="compositionally biased region" description="Basic and acidic residues" evidence="1">
    <location>
        <begin position="29"/>
        <end position="40"/>
    </location>
</feature>
<feature type="compositionally biased region" description="Polar residues" evidence="1">
    <location>
        <begin position="48"/>
        <end position="74"/>
    </location>
</feature>
<organism evidence="2 3">
    <name type="scientific">Sclerotinia sclerotiorum (strain ATCC 18683 / 1980 / Ss-1)</name>
    <name type="common">White mold</name>
    <name type="synonym">Whetzelinia sclerotiorum</name>
    <dbReference type="NCBI Taxonomy" id="665079"/>
    <lineage>
        <taxon>Eukaryota</taxon>
        <taxon>Fungi</taxon>
        <taxon>Dikarya</taxon>
        <taxon>Ascomycota</taxon>
        <taxon>Pezizomycotina</taxon>
        <taxon>Leotiomycetes</taxon>
        <taxon>Helotiales</taxon>
        <taxon>Sclerotiniaceae</taxon>
        <taxon>Sclerotinia</taxon>
    </lineage>
</organism>
<dbReference type="STRING" id="665079.A7EJN5"/>
<protein>
    <submittedName>
        <fullName evidence="2">Uncharacterized protein</fullName>
    </submittedName>
</protein>
<dbReference type="KEGG" id="ssl:SS1G_05529"/>
<reference evidence="3" key="1">
    <citation type="journal article" date="2011" name="PLoS Genet.">
        <title>Genomic analysis of the necrotrophic fungal pathogens Sclerotinia sclerotiorum and Botrytis cinerea.</title>
        <authorList>
            <person name="Amselem J."/>
            <person name="Cuomo C.A."/>
            <person name="van Kan J.A."/>
            <person name="Viaud M."/>
            <person name="Benito E.P."/>
            <person name="Couloux A."/>
            <person name="Coutinho P.M."/>
            <person name="de Vries R.P."/>
            <person name="Dyer P.S."/>
            <person name="Fillinger S."/>
            <person name="Fournier E."/>
            <person name="Gout L."/>
            <person name="Hahn M."/>
            <person name="Kohn L."/>
            <person name="Lapalu N."/>
            <person name="Plummer K.M."/>
            <person name="Pradier J.M."/>
            <person name="Quevillon E."/>
            <person name="Sharon A."/>
            <person name="Simon A."/>
            <person name="ten Have A."/>
            <person name="Tudzynski B."/>
            <person name="Tudzynski P."/>
            <person name="Wincker P."/>
            <person name="Andrew M."/>
            <person name="Anthouard V."/>
            <person name="Beever R.E."/>
            <person name="Beffa R."/>
            <person name="Benoit I."/>
            <person name="Bouzid O."/>
            <person name="Brault B."/>
            <person name="Chen Z."/>
            <person name="Choquer M."/>
            <person name="Collemare J."/>
            <person name="Cotton P."/>
            <person name="Danchin E.G."/>
            <person name="Da Silva C."/>
            <person name="Gautier A."/>
            <person name="Giraud C."/>
            <person name="Giraud T."/>
            <person name="Gonzalez C."/>
            <person name="Grossetete S."/>
            <person name="Guldener U."/>
            <person name="Henrissat B."/>
            <person name="Howlett B.J."/>
            <person name="Kodira C."/>
            <person name="Kretschmer M."/>
            <person name="Lappartient A."/>
            <person name="Leroch M."/>
            <person name="Levis C."/>
            <person name="Mauceli E."/>
            <person name="Neuveglise C."/>
            <person name="Oeser B."/>
            <person name="Pearson M."/>
            <person name="Poulain J."/>
            <person name="Poussereau N."/>
            <person name="Quesneville H."/>
            <person name="Rascle C."/>
            <person name="Schumacher J."/>
            <person name="Segurens B."/>
            <person name="Sexton A."/>
            <person name="Silva E."/>
            <person name="Sirven C."/>
            <person name="Soanes D.M."/>
            <person name="Talbot N.J."/>
            <person name="Templeton M."/>
            <person name="Yandava C."/>
            <person name="Yarden O."/>
            <person name="Zeng Q."/>
            <person name="Rollins J.A."/>
            <person name="Lebrun M.H."/>
            <person name="Dickman M."/>
        </authorList>
    </citation>
    <scope>NUCLEOTIDE SEQUENCE [LARGE SCALE GENOMIC DNA]</scope>
    <source>
        <strain evidence="3">ATCC 18683 / 1980 / Ss-1</strain>
    </source>
</reference>
<evidence type="ECO:0000256" key="1">
    <source>
        <dbReference type="SAM" id="MobiDB-lite"/>
    </source>
</evidence>
<gene>
    <name evidence="2" type="ORF">SS1G_05529</name>
</gene>
<keyword evidence="3" id="KW-1185">Reference proteome</keyword>
<feature type="region of interest" description="Disordered" evidence="1">
    <location>
        <begin position="1"/>
        <end position="75"/>
    </location>
</feature>
<proteinExistence type="predicted"/>
<evidence type="ECO:0000313" key="2">
    <source>
        <dbReference type="EMBL" id="EDO03051.1"/>
    </source>
</evidence>
<dbReference type="RefSeq" id="XP_001594100.1">
    <property type="nucleotide sequence ID" value="XM_001594050.1"/>
</dbReference>
<dbReference type="PANTHER" id="PTHR37535:SF4">
    <property type="entry name" value="FLUG DOMAIN-CONTAINING PROTEIN"/>
    <property type="match status" value="1"/>
</dbReference>
<evidence type="ECO:0000313" key="3">
    <source>
        <dbReference type="Proteomes" id="UP000001312"/>
    </source>
</evidence>
<dbReference type="HOGENOM" id="CLU_814229_0_0_1"/>
<dbReference type="InParanoid" id="A7EJN5"/>
<dbReference type="GeneID" id="5490101"/>
<sequence length="341" mass="39395">MPCPLPRRYAQRRALRHDKYGPPAPILQNEKEQPRTYETRVKRKNKLNQRQGSSPATVDRSGLNQDSGYNSQSDLEFGTDAEASYYQQMMNEFEAEGVTLSNPSDETKAMMEAELERWEHLEDRRTINDHQNVQSTNFQGLPLLRVKNSRIKKESSIITCWKVLSMVYARLAERYMDEGVLYDIRNNLTVNFGLNDSEKEKSGLFVEDLCTLQNGHWVRDTEVYAHERLRVQMSPFLNLAGCTATRPKALVGLLYQDIEFQLFPPLIKGRPPIVVMKLNLKRIKRSGGKKKHLDLPVKLAKIEVPIRRPVIQRKLYRRLSDILVSKNKEVNGFSTVIGYTE</sequence>
<dbReference type="AlphaFoldDB" id="A7EJN5"/>
<dbReference type="EMBL" id="CH476626">
    <property type="protein sequence ID" value="EDO03051.1"/>
    <property type="molecule type" value="Genomic_DNA"/>
</dbReference>